<dbReference type="Proteomes" id="UP000288168">
    <property type="component" value="Unassembled WGS sequence"/>
</dbReference>
<evidence type="ECO:0000313" key="1">
    <source>
        <dbReference type="EMBL" id="RSL62934.1"/>
    </source>
</evidence>
<comment type="caution">
    <text evidence="1">The sequence shown here is derived from an EMBL/GenBank/DDBJ whole genome shotgun (WGS) entry which is preliminary data.</text>
</comment>
<dbReference type="AlphaFoldDB" id="A0A428QC91"/>
<reference evidence="1 2" key="1">
    <citation type="submission" date="2017-06" db="EMBL/GenBank/DDBJ databases">
        <title>Comparative genomic analysis of Ambrosia Fusariam Clade fungi.</title>
        <authorList>
            <person name="Stajich J.E."/>
            <person name="Carrillo J."/>
            <person name="Kijimoto T."/>
            <person name="Eskalen A."/>
            <person name="O'Donnell K."/>
            <person name="Kasson M."/>
        </authorList>
    </citation>
    <scope>NUCLEOTIDE SEQUENCE [LARGE SCALE GENOMIC DNA]</scope>
    <source>
        <strain evidence="1 2">NRRL62584</strain>
    </source>
</reference>
<accession>A0A428QC91</accession>
<keyword evidence="2" id="KW-1185">Reference proteome</keyword>
<evidence type="ECO:0000313" key="2">
    <source>
        <dbReference type="Proteomes" id="UP000288168"/>
    </source>
</evidence>
<sequence>MFLFKRPKPSKIERPSSPDSYWVDLRREKQHIILPACLTTSRRLHPNEVTIYNEALQVTQIKGLHQRQESVFPCLLPLVVFIDGGSESSTSGPLPWTVTFAPTSLYNFSGSLAPHVTRSTLCAIQEAILAFLESARSNNFHRLWQRIIIALPDEADMERMVTWIDDDVSENNGRHAMNVLTDQGRMEAISYQLGRLKRARKLNVEFWLLPKDQMMVPASDEVNTGGSSRQR</sequence>
<organism evidence="1 2">
    <name type="scientific">Fusarium duplospermum</name>
    <dbReference type="NCBI Taxonomy" id="1325734"/>
    <lineage>
        <taxon>Eukaryota</taxon>
        <taxon>Fungi</taxon>
        <taxon>Dikarya</taxon>
        <taxon>Ascomycota</taxon>
        <taxon>Pezizomycotina</taxon>
        <taxon>Sordariomycetes</taxon>
        <taxon>Hypocreomycetidae</taxon>
        <taxon>Hypocreales</taxon>
        <taxon>Nectriaceae</taxon>
        <taxon>Fusarium</taxon>
        <taxon>Fusarium solani species complex</taxon>
    </lineage>
</organism>
<proteinExistence type="predicted"/>
<protein>
    <submittedName>
        <fullName evidence="1">Uncharacterized protein</fullName>
    </submittedName>
</protein>
<name>A0A428QC91_9HYPO</name>
<dbReference type="EMBL" id="NKCI01000042">
    <property type="protein sequence ID" value="RSL62934.1"/>
    <property type="molecule type" value="Genomic_DNA"/>
</dbReference>
<gene>
    <name evidence="1" type="ORF">CEP54_005497</name>
</gene>
<dbReference type="OrthoDB" id="5098294at2759"/>